<dbReference type="SMART" id="SM00320">
    <property type="entry name" value="WD40"/>
    <property type="match status" value="6"/>
</dbReference>
<dbReference type="InterPro" id="IPR019775">
    <property type="entry name" value="WD40_repeat_CS"/>
</dbReference>
<proteinExistence type="predicted"/>
<reference evidence="4 5" key="1">
    <citation type="submission" date="2021-05" db="EMBL/GenBank/DDBJ databases">
        <authorList>
            <person name="Zahm M."/>
            <person name="Klopp C."/>
            <person name="Cabau C."/>
            <person name="Kuhl H."/>
            <person name="Suciu R."/>
            <person name="Ciorpac M."/>
            <person name="Holostenco D."/>
            <person name="Gessner J."/>
            <person name="Wuertz S."/>
            <person name="Hohne C."/>
            <person name="Stock M."/>
            <person name="Gislard M."/>
            <person name="Lluch J."/>
            <person name="Milhes M."/>
            <person name="Lampietro C."/>
            <person name="Lopez Roques C."/>
            <person name="Donnadieu C."/>
            <person name="Du K."/>
            <person name="Schartl M."/>
            <person name="Guiguen Y."/>
        </authorList>
    </citation>
    <scope>NUCLEOTIDE SEQUENCE [LARGE SCALE GENOMIC DNA]</scope>
    <source>
        <strain evidence="4">Hh-F2</strain>
        <tissue evidence="4">Blood</tissue>
    </source>
</reference>
<feature type="repeat" description="WD" evidence="3">
    <location>
        <begin position="64"/>
        <end position="104"/>
    </location>
</feature>
<evidence type="ECO:0000313" key="5">
    <source>
        <dbReference type="Proteomes" id="UP001369086"/>
    </source>
</evidence>
<comment type="caution">
    <text evidence="4">The sequence shown here is derived from an EMBL/GenBank/DDBJ whole genome shotgun (WGS) entry which is preliminary data.</text>
</comment>
<keyword evidence="1 3" id="KW-0853">WD repeat</keyword>
<dbReference type="PROSITE" id="PS50082">
    <property type="entry name" value="WD_REPEATS_2"/>
    <property type="match status" value="2"/>
</dbReference>
<dbReference type="SUPFAM" id="SSF50978">
    <property type="entry name" value="WD40 repeat-like"/>
    <property type="match status" value="1"/>
</dbReference>
<dbReference type="InterPro" id="IPR040102">
    <property type="entry name" value="WDR41"/>
</dbReference>
<name>A0ABR1ACP5_HUSHU</name>
<dbReference type="Gene3D" id="2.130.10.10">
    <property type="entry name" value="YVTN repeat-like/Quinoprotein amine dehydrogenase"/>
    <property type="match status" value="2"/>
</dbReference>
<feature type="repeat" description="WD" evidence="3">
    <location>
        <begin position="105"/>
        <end position="152"/>
    </location>
</feature>
<keyword evidence="5" id="KW-1185">Reference proteome</keyword>
<dbReference type="EMBL" id="JAHFZB010000001">
    <property type="protein sequence ID" value="KAK6494868.1"/>
    <property type="molecule type" value="Genomic_DNA"/>
</dbReference>
<accession>A0ABR1ACP5</accession>
<organism evidence="4 5">
    <name type="scientific">Huso huso</name>
    <name type="common">Beluga</name>
    <name type="synonym">Acipenser huso</name>
    <dbReference type="NCBI Taxonomy" id="61971"/>
    <lineage>
        <taxon>Eukaryota</taxon>
        <taxon>Metazoa</taxon>
        <taxon>Chordata</taxon>
        <taxon>Craniata</taxon>
        <taxon>Vertebrata</taxon>
        <taxon>Euteleostomi</taxon>
        <taxon>Actinopterygii</taxon>
        <taxon>Chondrostei</taxon>
        <taxon>Acipenseriformes</taxon>
        <taxon>Acipenseridae</taxon>
        <taxon>Huso</taxon>
    </lineage>
</organism>
<evidence type="ECO:0000313" key="4">
    <source>
        <dbReference type="EMBL" id="KAK6494868.1"/>
    </source>
</evidence>
<evidence type="ECO:0000256" key="2">
    <source>
        <dbReference type="ARBA" id="ARBA00022737"/>
    </source>
</evidence>
<dbReference type="InterPro" id="IPR036322">
    <property type="entry name" value="WD40_repeat_dom_sf"/>
</dbReference>
<dbReference type="PROSITE" id="PS00678">
    <property type="entry name" value="WD_REPEATS_1"/>
    <property type="match status" value="1"/>
</dbReference>
<dbReference type="PANTHER" id="PTHR22805">
    <property type="entry name" value="WDR41-RELATED"/>
    <property type="match status" value="1"/>
</dbReference>
<dbReference type="Proteomes" id="UP001369086">
    <property type="component" value="Unassembled WGS sequence"/>
</dbReference>
<evidence type="ECO:0000256" key="3">
    <source>
        <dbReference type="PROSITE-ProRule" id="PRU00221"/>
    </source>
</evidence>
<evidence type="ECO:0000256" key="1">
    <source>
        <dbReference type="ARBA" id="ARBA00022574"/>
    </source>
</evidence>
<sequence>MLLFLLHGVDNSAYCGVAAINYFAERMLRWLLGGREAQGPVEKTTVLFIGEEQPKNSYTELQVLKGHFDMVRFLVRIDDFRFASAGDDGIVLLWNVQTGERLHELRGHSQQITAITRFQKHSAESSCPMILSASSDRSVSLWDADTGSRVQTVTDLHSSVKCLLVLERLDLWLSGGNVLCVWNRNFELLCKTEVFNDAGITAIIELPKNCIAAAMDKELIIYRLKVPASESESWEIQEVKRLSDHQDSVRALISVNDQAFASGSHVGELIVWDSLDWTIQSYERVFGDTAQADIQSEIKLLSPKQNEMSIQHLTSDGEYIIAAIGSGIYVYSLLTKNVIAYRKTAHDSDVLHTLKLPNGQLISCSEDGSVRFWVLQDPPPPAEHASSAFFGMWGFGRANKQPPNQQVKKGADCLVLRSLELTGDLIGHSGAVQMFLPFNDSVLVTCSTDHLIMLWKDGERESRLRSLDLFNKLEQNKGL</sequence>
<dbReference type="InterPro" id="IPR020472">
    <property type="entry name" value="WD40_PAC1"/>
</dbReference>
<keyword evidence="2" id="KW-0677">Repeat</keyword>
<gene>
    <name evidence="4" type="ORF">HHUSO_G1501</name>
</gene>
<dbReference type="InterPro" id="IPR001680">
    <property type="entry name" value="WD40_rpt"/>
</dbReference>
<dbReference type="InterPro" id="IPR015943">
    <property type="entry name" value="WD40/YVTN_repeat-like_dom_sf"/>
</dbReference>
<protein>
    <submittedName>
        <fullName evidence="4">WD repeat-containing protein 41-like isoform X2</fullName>
    </submittedName>
</protein>
<dbReference type="PANTHER" id="PTHR22805:SF2">
    <property type="entry name" value="WD REPEAT-CONTAINING PROTEIN 41"/>
    <property type="match status" value="1"/>
</dbReference>
<dbReference type="PRINTS" id="PR00320">
    <property type="entry name" value="GPROTEINBRPT"/>
</dbReference>
<dbReference type="Pfam" id="PF25178">
    <property type="entry name" value="Beta-prop_WDR41"/>
    <property type="match status" value="1"/>
</dbReference>